<dbReference type="WBParaSite" id="ASIM_0000145001-mRNA-1">
    <property type="protein sequence ID" value="ASIM_0000145001-mRNA-1"/>
    <property type="gene ID" value="ASIM_0000145001"/>
</dbReference>
<reference evidence="5" key="1">
    <citation type="submission" date="2017-02" db="UniProtKB">
        <authorList>
            <consortium name="WormBaseParasite"/>
        </authorList>
    </citation>
    <scope>IDENTIFICATION</scope>
</reference>
<reference evidence="3 4" key="2">
    <citation type="submission" date="2018-11" db="EMBL/GenBank/DDBJ databases">
        <authorList>
            <consortium name="Pathogen Informatics"/>
        </authorList>
    </citation>
    <scope>NUCLEOTIDE SEQUENCE [LARGE SCALE GENOMIC DNA]</scope>
</reference>
<feature type="compositionally biased region" description="Polar residues" evidence="1">
    <location>
        <begin position="108"/>
        <end position="119"/>
    </location>
</feature>
<organism evidence="5">
    <name type="scientific">Anisakis simplex</name>
    <name type="common">Herring worm</name>
    <dbReference type="NCBI Taxonomy" id="6269"/>
    <lineage>
        <taxon>Eukaryota</taxon>
        <taxon>Metazoa</taxon>
        <taxon>Ecdysozoa</taxon>
        <taxon>Nematoda</taxon>
        <taxon>Chromadorea</taxon>
        <taxon>Rhabditida</taxon>
        <taxon>Spirurina</taxon>
        <taxon>Ascaridomorpha</taxon>
        <taxon>Ascaridoidea</taxon>
        <taxon>Anisakidae</taxon>
        <taxon>Anisakis</taxon>
        <taxon>Anisakis simplex complex</taxon>
    </lineage>
</organism>
<gene>
    <name evidence="3" type="ORF">ASIM_LOCUS1330</name>
</gene>
<evidence type="ECO:0000313" key="3">
    <source>
        <dbReference type="EMBL" id="VDK18650.1"/>
    </source>
</evidence>
<keyword evidence="2" id="KW-0732">Signal</keyword>
<evidence type="ECO:0000313" key="4">
    <source>
        <dbReference type="Proteomes" id="UP000267096"/>
    </source>
</evidence>
<sequence>MAIHPLGLSFMISSTKALYLCNAKHQKIALIGYWKQPAKTQLPDAEATTEITTMGSTSQAINPTTVTGAETSATIETKTSQGSSQSSLQFSSTPTEGSSETSKGRLSPTPSTPTVDQII</sequence>
<dbReference type="Proteomes" id="UP000267096">
    <property type="component" value="Unassembled WGS sequence"/>
</dbReference>
<evidence type="ECO:0000313" key="5">
    <source>
        <dbReference type="WBParaSite" id="ASIM_0000145001-mRNA-1"/>
    </source>
</evidence>
<protein>
    <submittedName>
        <fullName evidence="3 5">Uncharacterized protein</fullName>
    </submittedName>
</protein>
<proteinExistence type="predicted"/>
<accession>A0A0M3J1P7</accession>
<feature type="chain" id="PRO_5043120716" evidence="2">
    <location>
        <begin position="18"/>
        <end position="119"/>
    </location>
</feature>
<dbReference type="EMBL" id="UYRR01001349">
    <property type="protein sequence ID" value="VDK18650.1"/>
    <property type="molecule type" value="Genomic_DNA"/>
</dbReference>
<evidence type="ECO:0000256" key="2">
    <source>
        <dbReference type="SAM" id="SignalP"/>
    </source>
</evidence>
<evidence type="ECO:0000256" key="1">
    <source>
        <dbReference type="SAM" id="MobiDB-lite"/>
    </source>
</evidence>
<feature type="compositionally biased region" description="Polar residues" evidence="1">
    <location>
        <begin position="55"/>
        <end position="79"/>
    </location>
</feature>
<dbReference type="AlphaFoldDB" id="A0A0M3J1P7"/>
<name>A0A0M3J1P7_ANISI</name>
<keyword evidence="4" id="KW-1185">Reference proteome</keyword>
<feature type="signal peptide" evidence="2">
    <location>
        <begin position="1"/>
        <end position="17"/>
    </location>
</feature>
<feature type="region of interest" description="Disordered" evidence="1">
    <location>
        <begin position="55"/>
        <end position="119"/>
    </location>
</feature>
<feature type="compositionally biased region" description="Low complexity" evidence="1">
    <location>
        <begin position="80"/>
        <end position="101"/>
    </location>
</feature>